<reference evidence="2" key="1">
    <citation type="submission" date="2019-11" db="EMBL/GenBank/DDBJ databases">
        <authorList>
            <person name="Feng L."/>
        </authorList>
    </citation>
    <scope>NUCLEOTIDE SEQUENCE</scope>
    <source>
        <strain evidence="2">CUreolyticusLFYP111</strain>
    </source>
</reference>
<dbReference type="InterPro" id="IPR021484">
    <property type="entry name" value="DUF3137"/>
</dbReference>
<sequence>MKLIELEKERKNILKKRMITRFYLFFITFCIVGATYVTFVSSVMFFTFKDWYKISYFSKFMIIFIFFIILILTYLRYCKSYKRLISLKFRQNFKEFYLKPFIEKKGFKYEMKRHIKADIIEHCGLFPMFNDEGGNDLISGEINGVKFKFSDIILQDYIEPPEVEGKISMFYYSLSYLFYSKNFRYEDWKLHKYTGLFFVADFNKTITSKTFIMSNRKPKSSIKLKKVLTDNYEFNKNFKIYTDDIINAMYILSPALMESIIKIKNRFNVPLNLSFLETKIYITIDTNKDNFEPNLDENLITKNPAKKILNDLNAILQIVEILSLNKNIFKI</sequence>
<name>A0A6N2SF42_9BACT</name>
<feature type="transmembrane region" description="Helical" evidence="1">
    <location>
        <begin position="21"/>
        <end position="48"/>
    </location>
</feature>
<evidence type="ECO:0000256" key="1">
    <source>
        <dbReference type="SAM" id="Phobius"/>
    </source>
</evidence>
<dbReference type="RefSeq" id="WP_156847237.1">
    <property type="nucleotide sequence ID" value="NZ_CACRSK010000002.1"/>
</dbReference>
<accession>A0A6N2SF42</accession>
<keyword evidence="1" id="KW-0812">Transmembrane</keyword>
<feature type="transmembrane region" description="Helical" evidence="1">
    <location>
        <begin position="54"/>
        <end position="75"/>
    </location>
</feature>
<protein>
    <recommendedName>
        <fullName evidence="3">Galanin</fullName>
    </recommendedName>
</protein>
<evidence type="ECO:0008006" key="3">
    <source>
        <dbReference type="Google" id="ProtNLM"/>
    </source>
</evidence>
<dbReference type="AlphaFoldDB" id="A0A6N2SF42"/>
<keyword evidence="1" id="KW-0472">Membrane</keyword>
<organism evidence="2">
    <name type="scientific">Campylobacter ureolyticus</name>
    <dbReference type="NCBI Taxonomy" id="827"/>
    <lineage>
        <taxon>Bacteria</taxon>
        <taxon>Pseudomonadati</taxon>
        <taxon>Campylobacterota</taxon>
        <taxon>Epsilonproteobacteria</taxon>
        <taxon>Campylobacterales</taxon>
        <taxon>Campylobacteraceae</taxon>
        <taxon>Campylobacter</taxon>
    </lineage>
</organism>
<dbReference type="EMBL" id="CACRSK010000002">
    <property type="protein sequence ID" value="VYS91178.1"/>
    <property type="molecule type" value="Genomic_DNA"/>
</dbReference>
<proteinExistence type="predicted"/>
<gene>
    <name evidence="2" type="ORF">CULFYP111_00853</name>
</gene>
<dbReference type="Pfam" id="PF11335">
    <property type="entry name" value="DUF3137"/>
    <property type="match status" value="1"/>
</dbReference>
<keyword evidence="1" id="KW-1133">Transmembrane helix</keyword>
<evidence type="ECO:0000313" key="2">
    <source>
        <dbReference type="EMBL" id="VYS91178.1"/>
    </source>
</evidence>